<sequence>MIDVRSLIKNYGENKVLKGVDFKVKKGEVYGFLGHNGSGKTTTMNILAGIIGYNDGDIKINDLDMIKNKEKLKGTIGYLPEEPKFYPYMTAKEYLNFIGKILGYDKNQINTKNKELISLVKLDKSINKKIGGYSRGMKQRLGIAVSMYNNPKVLLLDEPSSALDPMGRKDVIDIIENLKKLDITVFLSTHILSDIERVCDTVGILHGGKIILEERLQKLKKRYLQPIYDIEFKNEVEADKIKKLDKSWIKEVKFKNNTMNLFVDREIDSRYILQTLLEIDESILSVNLRRRNLEDIFIQVVSENE</sequence>
<reference evidence="6 7" key="1">
    <citation type="submission" date="2018-08" db="EMBL/GenBank/DDBJ databases">
        <title>Murine metabolic-syndrome-specific gut microbial biobank.</title>
        <authorList>
            <person name="Liu C."/>
        </authorList>
    </citation>
    <scope>NUCLEOTIDE SEQUENCE [LARGE SCALE GENOMIC DNA]</scope>
    <source>
        <strain evidence="6 7">583</strain>
    </source>
</reference>
<comment type="caution">
    <text evidence="6">The sequence shown here is derived from an EMBL/GenBank/DDBJ whole genome shotgun (WGS) entry which is preliminary data.</text>
</comment>
<dbReference type="EMBL" id="QXXA01000029">
    <property type="protein sequence ID" value="NBI08324.1"/>
    <property type="molecule type" value="Genomic_DNA"/>
</dbReference>
<dbReference type="InterPro" id="IPR025302">
    <property type="entry name" value="DrrA1/2-like_C"/>
</dbReference>
<dbReference type="InterPro" id="IPR003593">
    <property type="entry name" value="AAA+_ATPase"/>
</dbReference>
<evidence type="ECO:0000313" key="6">
    <source>
        <dbReference type="EMBL" id="NBI08324.1"/>
    </source>
</evidence>
<dbReference type="PROSITE" id="PS50893">
    <property type="entry name" value="ABC_TRANSPORTER_2"/>
    <property type="match status" value="1"/>
</dbReference>
<evidence type="ECO:0000313" key="7">
    <source>
        <dbReference type="Proteomes" id="UP000467132"/>
    </source>
</evidence>
<dbReference type="Pfam" id="PF00005">
    <property type="entry name" value="ABC_tran"/>
    <property type="match status" value="1"/>
</dbReference>
<dbReference type="PANTHER" id="PTHR43335:SF4">
    <property type="entry name" value="ABC TRANSPORTER, ATP-BINDING PROTEIN"/>
    <property type="match status" value="1"/>
</dbReference>
<organism evidence="6 7">
    <name type="scientific">Senegalia massiliensis</name>
    <dbReference type="NCBI Taxonomy" id="1720316"/>
    <lineage>
        <taxon>Bacteria</taxon>
        <taxon>Bacillati</taxon>
        <taxon>Bacillota</taxon>
        <taxon>Clostridia</taxon>
        <taxon>Eubacteriales</taxon>
        <taxon>Clostridiaceae</taxon>
        <taxon>Senegalia</taxon>
    </lineage>
</organism>
<evidence type="ECO:0000259" key="5">
    <source>
        <dbReference type="PROSITE" id="PS50893"/>
    </source>
</evidence>
<dbReference type="PANTHER" id="PTHR43335">
    <property type="entry name" value="ABC TRANSPORTER, ATP-BINDING PROTEIN"/>
    <property type="match status" value="1"/>
</dbReference>
<name>A0A845R231_9CLOT</name>
<dbReference type="GO" id="GO:0016887">
    <property type="term" value="F:ATP hydrolysis activity"/>
    <property type="evidence" value="ECO:0007669"/>
    <property type="project" value="InterPro"/>
</dbReference>
<gene>
    <name evidence="6" type="ORF">D3Z33_15835</name>
</gene>
<dbReference type="SUPFAM" id="SSF52540">
    <property type="entry name" value="P-loop containing nucleoside triphosphate hydrolases"/>
    <property type="match status" value="1"/>
</dbReference>
<keyword evidence="7" id="KW-1185">Reference proteome</keyword>
<dbReference type="SMART" id="SM00382">
    <property type="entry name" value="AAA"/>
    <property type="match status" value="1"/>
</dbReference>
<protein>
    <submittedName>
        <fullName evidence="6">ABC transporter ATP-binding protein</fullName>
    </submittedName>
</protein>
<dbReference type="Gene3D" id="3.40.50.300">
    <property type="entry name" value="P-loop containing nucleotide triphosphate hydrolases"/>
    <property type="match status" value="1"/>
</dbReference>
<proteinExistence type="inferred from homology"/>
<keyword evidence="2" id="KW-0813">Transport</keyword>
<evidence type="ECO:0000256" key="1">
    <source>
        <dbReference type="ARBA" id="ARBA00005417"/>
    </source>
</evidence>
<dbReference type="GO" id="GO:0005524">
    <property type="term" value="F:ATP binding"/>
    <property type="evidence" value="ECO:0007669"/>
    <property type="project" value="UniProtKB-KW"/>
</dbReference>
<dbReference type="AlphaFoldDB" id="A0A845R231"/>
<feature type="domain" description="ABC transporter" evidence="5">
    <location>
        <begin position="2"/>
        <end position="232"/>
    </location>
</feature>
<dbReference type="InterPro" id="IPR003439">
    <property type="entry name" value="ABC_transporter-like_ATP-bd"/>
</dbReference>
<dbReference type="Proteomes" id="UP000467132">
    <property type="component" value="Unassembled WGS sequence"/>
</dbReference>
<keyword evidence="3" id="KW-0547">Nucleotide-binding</keyword>
<dbReference type="CDD" id="cd03230">
    <property type="entry name" value="ABC_DR_subfamily_A"/>
    <property type="match status" value="1"/>
</dbReference>
<accession>A0A845R231</accession>
<dbReference type="OrthoDB" id="9809205at2"/>
<keyword evidence="4 6" id="KW-0067">ATP-binding</keyword>
<dbReference type="Pfam" id="PF13732">
    <property type="entry name" value="DrrA1-3_C"/>
    <property type="match status" value="1"/>
</dbReference>
<evidence type="ECO:0000256" key="3">
    <source>
        <dbReference type="ARBA" id="ARBA00022741"/>
    </source>
</evidence>
<evidence type="ECO:0000256" key="4">
    <source>
        <dbReference type="ARBA" id="ARBA00022840"/>
    </source>
</evidence>
<comment type="similarity">
    <text evidence="1">Belongs to the ABC transporter superfamily.</text>
</comment>
<evidence type="ECO:0000256" key="2">
    <source>
        <dbReference type="ARBA" id="ARBA00022448"/>
    </source>
</evidence>
<dbReference type="InterPro" id="IPR027417">
    <property type="entry name" value="P-loop_NTPase"/>
</dbReference>